<keyword evidence="1" id="KW-0328">Glycosyltransferase</keyword>
<dbReference type="PANTHER" id="PTHR12526:SF510">
    <property type="entry name" value="D-INOSITOL 3-PHOSPHATE GLYCOSYLTRANSFERASE"/>
    <property type="match status" value="1"/>
</dbReference>
<dbReference type="Pfam" id="PF00534">
    <property type="entry name" value="Glycos_transf_1"/>
    <property type="match status" value="1"/>
</dbReference>
<sequence length="361" mass="42092">MTVIKKKIVHIIQSLDNGGCENMLLRTLPLLKGIDQEVIVLKKRGDLADRMETSRIKVYKAKNIFDLLRKIKEKKPALVITYLFHADFFGRFLIQPLGYKVIPYLRTTYNFPRYKAIRIFEKLTKYFVKKYLANSEAVKKYFQENIGVDPKKITVIPNGINISIFKRAKRDRKKIRQMMKVANKERVFVCVSNFHLNKGHKYLLDAFEKLFRTSPQKIWLWLVGTGEEEKNLKNQINNFKSKNRIKFLGKRNDVPSILAASDIFVLPTLFEGMSNAIMEAMASELPIVTTRIPENTSLFGRNDELVEIKSSESIYNKVNQYLTDTDLVINEVNKNKKIVEENYDIYTVAEKFNKYLLAEVK</sequence>
<dbReference type="SUPFAM" id="SSF53756">
    <property type="entry name" value="UDP-Glycosyltransferase/glycogen phosphorylase"/>
    <property type="match status" value="1"/>
</dbReference>
<dbReference type="InterPro" id="IPR001296">
    <property type="entry name" value="Glyco_trans_1"/>
</dbReference>
<evidence type="ECO:0000313" key="5">
    <source>
        <dbReference type="EMBL" id="KKU29832.1"/>
    </source>
</evidence>
<dbReference type="AlphaFoldDB" id="A0A0G1PAY4"/>
<dbReference type="Proteomes" id="UP000034510">
    <property type="component" value="Unassembled WGS sequence"/>
</dbReference>
<dbReference type="Pfam" id="PF13439">
    <property type="entry name" value="Glyco_transf_4"/>
    <property type="match status" value="1"/>
</dbReference>
<gene>
    <name evidence="5" type="ORF">UX41_C0011G0004</name>
</gene>
<evidence type="ECO:0000256" key="2">
    <source>
        <dbReference type="ARBA" id="ARBA00022679"/>
    </source>
</evidence>
<comment type="caution">
    <text evidence="5">The sequence shown here is derived from an EMBL/GenBank/DDBJ whole genome shotgun (WGS) entry which is preliminary data.</text>
</comment>
<feature type="domain" description="Glycosyltransferase subfamily 4-like N-terminal" evidence="4">
    <location>
        <begin position="59"/>
        <end position="162"/>
    </location>
</feature>
<feature type="domain" description="Glycosyl transferase family 1" evidence="3">
    <location>
        <begin position="171"/>
        <end position="327"/>
    </location>
</feature>
<evidence type="ECO:0000313" key="6">
    <source>
        <dbReference type="Proteomes" id="UP000034510"/>
    </source>
</evidence>
<accession>A0A0G1PAY4</accession>
<evidence type="ECO:0008006" key="7">
    <source>
        <dbReference type="Google" id="ProtNLM"/>
    </source>
</evidence>
<evidence type="ECO:0000256" key="1">
    <source>
        <dbReference type="ARBA" id="ARBA00022676"/>
    </source>
</evidence>
<name>A0A0G1PAY4_9BACT</name>
<proteinExistence type="predicted"/>
<dbReference type="EMBL" id="LCMC01000011">
    <property type="protein sequence ID" value="KKU29832.1"/>
    <property type="molecule type" value="Genomic_DNA"/>
</dbReference>
<organism evidence="5 6">
    <name type="scientific">Candidatus Collierbacteria bacterium GW2011_GWE1_46_18</name>
    <dbReference type="NCBI Taxonomy" id="1618399"/>
    <lineage>
        <taxon>Bacteria</taxon>
        <taxon>Candidatus Collieribacteriota</taxon>
    </lineage>
</organism>
<dbReference type="InterPro" id="IPR028098">
    <property type="entry name" value="Glyco_trans_4-like_N"/>
</dbReference>
<dbReference type="Gene3D" id="3.40.50.2000">
    <property type="entry name" value="Glycogen Phosphorylase B"/>
    <property type="match status" value="2"/>
</dbReference>
<protein>
    <recommendedName>
        <fullName evidence="7">Glycosyltransferase</fullName>
    </recommendedName>
</protein>
<keyword evidence="2" id="KW-0808">Transferase</keyword>
<evidence type="ECO:0000259" key="4">
    <source>
        <dbReference type="Pfam" id="PF13439"/>
    </source>
</evidence>
<reference evidence="5 6" key="1">
    <citation type="journal article" date="2015" name="Nature">
        <title>rRNA introns, odd ribosomes, and small enigmatic genomes across a large radiation of phyla.</title>
        <authorList>
            <person name="Brown C.T."/>
            <person name="Hug L.A."/>
            <person name="Thomas B.C."/>
            <person name="Sharon I."/>
            <person name="Castelle C.J."/>
            <person name="Singh A."/>
            <person name="Wilkins M.J."/>
            <person name="Williams K.H."/>
            <person name="Banfield J.F."/>
        </authorList>
    </citation>
    <scope>NUCLEOTIDE SEQUENCE [LARGE SCALE GENOMIC DNA]</scope>
</reference>
<evidence type="ECO:0000259" key="3">
    <source>
        <dbReference type="Pfam" id="PF00534"/>
    </source>
</evidence>
<dbReference type="PANTHER" id="PTHR12526">
    <property type="entry name" value="GLYCOSYLTRANSFERASE"/>
    <property type="match status" value="1"/>
</dbReference>
<dbReference type="GO" id="GO:0016757">
    <property type="term" value="F:glycosyltransferase activity"/>
    <property type="evidence" value="ECO:0007669"/>
    <property type="project" value="UniProtKB-KW"/>
</dbReference>